<comment type="caution">
    <text evidence="2">The sequence shown here is derived from an EMBL/GenBank/DDBJ whole genome shotgun (WGS) entry which is preliminary data.</text>
</comment>
<dbReference type="Proteomes" id="UP000331127">
    <property type="component" value="Unassembled WGS sequence"/>
</dbReference>
<reference evidence="2 3" key="1">
    <citation type="submission" date="2019-10" db="EMBL/GenBank/DDBJ databases">
        <title>Whole genome shotgun sequence of Acrocarpospora macrocephala NBRC 16266.</title>
        <authorList>
            <person name="Ichikawa N."/>
            <person name="Kimura A."/>
            <person name="Kitahashi Y."/>
            <person name="Komaki H."/>
            <person name="Oguchi A."/>
        </authorList>
    </citation>
    <scope>NUCLEOTIDE SEQUENCE [LARGE SCALE GENOMIC DNA]</scope>
    <source>
        <strain evidence="2 3">NBRC 16266</strain>
    </source>
</reference>
<sequence>MEDRRTAGADIEGPSGGGVVGGVVTVEADWSAGVHRRKGGGTVVRQQDCTRGHHRGHLLSWIDRPTYHQDIAHTFDRQLCVVAYV</sequence>
<feature type="region of interest" description="Disordered" evidence="1">
    <location>
        <begin position="1"/>
        <end position="20"/>
    </location>
</feature>
<name>A0A5M3X608_9ACTN</name>
<proteinExistence type="predicted"/>
<protein>
    <submittedName>
        <fullName evidence="2">Uncharacterized protein</fullName>
    </submittedName>
</protein>
<dbReference type="EMBL" id="BLAE01000164">
    <property type="protein sequence ID" value="GES17105.1"/>
    <property type="molecule type" value="Genomic_DNA"/>
</dbReference>
<evidence type="ECO:0000313" key="2">
    <source>
        <dbReference type="EMBL" id="GES17105.1"/>
    </source>
</evidence>
<dbReference type="AlphaFoldDB" id="A0A5M3X608"/>
<accession>A0A5M3X608</accession>
<evidence type="ECO:0000313" key="3">
    <source>
        <dbReference type="Proteomes" id="UP000331127"/>
    </source>
</evidence>
<organism evidence="2 3">
    <name type="scientific">Acrocarpospora macrocephala</name>
    <dbReference type="NCBI Taxonomy" id="150177"/>
    <lineage>
        <taxon>Bacteria</taxon>
        <taxon>Bacillati</taxon>
        <taxon>Actinomycetota</taxon>
        <taxon>Actinomycetes</taxon>
        <taxon>Streptosporangiales</taxon>
        <taxon>Streptosporangiaceae</taxon>
        <taxon>Acrocarpospora</taxon>
    </lineage>
</organism>
<keyword evidence="3" id="KW-1185">Reference proteome</keyword>
<evidence type="ECO:0000256" key="1">
    <source>
        <dbReference type="SAM" id="MobiDB-lite"/>
    </source>
</evidence>
<gene>
    <name evidence="2" type="ORF">Amac_107030</name>
</gene>